<organism evidence="2 3">
    <name type="scientific">Zalerion maritima</name>
    <dbReference type="NCBI Taxonomy" id="339359"/>
    <lineage>
        <taxon>Eukaryota</taxon>
        <taxon>Fungi</taxon>
        <taxon>Dikarya</taxon>
        <taxon>Ascomycota</taxon>
        <taxon>Pezizomycotina</taxon>
        <taxon>Sordariomycetes</taxon>
        <taxon>Lulworthiomycetidae</taxon>
        <taxon>Lulworthiales</taxon>
        <taxon>Lulworthiaceae</taxon>
        <taxon>Zalerion</taxon>
    </lineage>
</organism>
<gene>
    <name evidence="2" type="ORF">MKZ38_006926</name>
</gene>
<dbReference type="AlphaFoldDB" id="A0AAD5RVY8"/>
<sequence>MERVDTWANLLKAKAFKYPGALAQVLINGVSPGYTLFAQLAAFSGKSPVPPDFVALQNGLAIDGRNNGGQAAADDPGKSENQDDERLQEGFAMLCTDGRWSYMVLVRDAA</sequence>
<reference evidence="2" key="1">
    <citation type="submission" date="2022-07" db="EMBL/GenBank/DDBJ databases">
        <title>Draft genome sequence of Zalerion maritima ATCC 34329, a (micro)plastics degrading marine fungus.</title>
        <authorList>
            <person name="Paco A."/>
            <person name="Goncalves M.F.M."/>
            <person name="Rocha-Santos T.A.P."/>
            <person name="Alves A."/>
        </authorList>
    </citation>
    <scope>NUCLEOTIDE SEQUENCE</scope>
    <source>
        <strain evidence="2">ATCC 34329</strain>
    </source>
</reference>
<comment type="caution">
    <text evidence="2">The sequence shown here is derived from an EMBL/GenBank/DDBJ whole genome shotgun (WGS) entry which is preliminary data.</text>
</comment>
<evidence type="ECO:0000313" key="3">
    <source>
        <dbReference type="Proteomes" id="UP001201980"/>
    </source>
</evidence>
<keyword evidence="3" id="KW-1185">Reference proteome</keyword>
<feature type="compositionally biased region" description="Basic and acidic residues" evidence="1">
    <location>
        <begin position="75"/>
        <end position="85"/>
    </location>
</feature>
<name>A0AAD5RVY8_9PEZI</name>
<protein>
    <submittedName>
        <fullName evidence="2">Kinase-like protein</fullName>
    </submittedName>
</protein>
<dbReference type="Proteomes" id="UP001201980">
    <property type="component" value="Unassembled WGS sequence"/>
</dbReference>
<evidence type="ECO:0000313" key="2">
    <source>
        <dbReference type="EMBL" id="KAJ2904885.1"/>
    </source>
</evidence>
<feature type="region of interest" description="Disordered" evidence="1">
    <location>
        <begin position="65"/>
        <end position="85"/>
    </location>
</feature>
<keyword evidence="2" id="KW-0808">Transferase</keyword>
<proteinExistence type="predicted"/>
<dbReference type="EMBL" id="JAKWBI020000042">
    <property type="protein sequence ID" value="KAJ2904885.1"/>
    <property type="molecule type" value="Genomic_DNA"/>
</dbReference>
<dbReference type="GO" id="GO:0016301">
    <property type="term" value="F:kinase activity"/>
    <property type="evidence" value="ECO:0007669"/>
    <property type="project" value="UniProtKB-KW"/>
</dbReference>
<accession>A0AAD5RVY8</accession>
<keyword evidence="2" id="KW-0418">Kinase</keyword>
<evidence type="ECO:0000256" key="1">
    <source>
        <dbReference type="SAM" id="MobiDB-lite"/>
    </source>
</evidence>